<feature type="region of interest" description="Disordered" evidence="1">
    <location>
        <begin position="104"/>
        <end position="134"/>
    </location>
</feature>
<dbReference type="Proteomes" id="UP000015106">
    <property type="component" value="Unassembled WGS sequence"/>
</dbReference>
<evidence type="ECO:0000313" key="3">
    <source>
        <dbReference type="Proteomes" id="UP000015106"/>
    </source>
</evidence>
<dbReference type="AlphaFoldDB" id="A0A8R7RDR9"/>
<proteinExistence type="predicted"/>
<evidence type="ECO:0000313" key="2">
    <source>
        <dbReference type="EnsemblPlants" id="TuG1812S0001576900.01.T01.s_cds18052"/>
    </source>
</evidence>
<reference evidence="2" key="2">
    <citation type="submission" date="2022-06" db="UniProtKB">
        <authorList>
            <consortium name="EnsemblPlants"/>
        </authorList>
    </citation>
    <scope>IDENTIFICATION</scope>
</reference>
<feature type="compositionally biased region" description="Basic and acidic residues" evidence="1">
    <location>
        <begin position="113"/>
        <end position="122"/>
    </location>
</feature>
<keyword evidence="3" id="KW-1185">Reference proteome</keyword>
<name>A0A8R7RDR9_TRIUA</name>
<organism evidence="2 3">
    <name type="scientific">Triticum urartu</name>
    <name type="common">Red wild einkorn</name>
    <name type="synonym">Crithodium urartu</name>
    <dbReference type="NCBI Taxonomy" id="4572"/>
    <lineage>
        <taxon>Eukaryota</taxon>
        <taxon>Viridiplantae</taxon>
        <taxon>Streptophyta</taxon>
        <taxon>Embryophyta</taxon>
        <taxon>Tracheophyta</taxon>
        <taxon>Spermatophyta</taxon>
        <taxon>Magnoliopsida</taxon>
        <taxon>Liliopsida</taxon>
        <taxon>Poales</taxon>
        <taxon>Poaceae</taxon>
        <taxon>BOP clade</taxon>
        <taxon>Pooideae</taxon>
        <taxon>Triticodae</taxon>
        <taxon>Triticeae</taxon>
        <taxon>Triticinae</taxon>
        <taxon>Triticum</taxon>
    </lineage>
</organism>
<accession>A0A8R7RDR9</accession>
<evidence type="ECO:0000256" key="1">
    <source>
        <dbReference type="SAM" id="MobiDB-lite"/>
    </source>
</evidence>
<sequence>MDLRRCCLRSSLNPWMNSSALASTSDPAASSSVGAARCRPARASAYASSMLIELSSSTTSSFAGSAVACGRGGRGVAGDLLGVPASSVSRKGRRRVLCFAEGGGGGGARGRFRGAEARGREGEDVEGADAVQHR</sequence>
<dbReference type="Gramene" id="TuG1812S0001576900.01.T01">
    <property type="protein sequence ID" value="TuG1812S0001576900.01.T01.s_cds18052"/>
    <property type="gene ID" value="TuG1812S0001576900.01"/>
</dbReference>
<protein>
    <submittedName>
        <fullName evidence="2">Uncharacterized protein</fullName>
    </submittedName>
</protein>
<dbReference type="EnsemblPlants" id="TuG1812S0001576900.01.T01">
    <property type="protein sequence ID" value="TuG1812S0001576900.01.T01.s_cds18052"/>
    <property type="gene ID" value="TuG1812S0001576900.01"/>
</dbReference>
<reference evidence="3" key="1">
    <citation type="journal article" date="2013" name="Nature">
        <title>Draft genome of the wheat A-genome progenitor Triticum urartu.</title>
        <authorList>
            <person name="Ling H.Q."/>
            <person name="Zhao S."/>
            <person name="Liu D."/>
            <person name="Wang J."/>
            <person name="Sun H."/>
            <person name="Zhang C."/>
            <person name="Fan H."/>
            <person name="Li D."/>
            <person name="Dong L."/>
            <person name="Tao Y."/>
            <person name="Gao C."/>
            <person name="Wu H."/>
            <person name="Li Y."/>
            <person name="Cui Y."/>
            <person name="Guo X."/>
            <person name="Zheng S."/>
            <person name="Wang B."/>
            <person name="Yu K."/>
            <person name="Liang Q."/>
            <person name="Yang W."/>
            <person name="Lou X."/>
            <person name="Chen J."/>
            <person name="Feng M."/>
            <person name="Jian J."/>
            <person name="Zhang X."/>
            <person name="Luo G."/>
            <person name="Jiang Y."/>
            <person name="Liu J."/>
            <person name="Wang Z."/>
            <person name="Sha Y."/>
            <person name="Zhang B."/>
            <person name="Wu H."/>
            <person name="Tang D."/>
            <person name="Shen Q."/>
            <person name="Xue P."/>
            <person name="Zou S."/>
            <person name="Wang X."/>
            <person name="Liu X."/>
            <person name="Wang F."/>
            <person name="Yang Y."/>
            <person name="An X."/>
            <person name="Dong Z."/>
            <person name="Zhang K."/>
            <person name="Zhang X."/>
            <person name="Luo M.C."/>
            <person name="Dvorak J."/>
            <person name="Tong Y."/>
            <person name="Wang J."/>
            <person name="Yang H."/>
            <person name="Li Z."/>
            <person name="Wang D."/>
            <person name="Zhang A."/>
            <person name="Wang J."/>
        </authorList>
    </citation>
    <scope>NUCLEOTIDE SEQUENCE</scope>
    <source>
        <strain evidence="3">cv. G1812</strain>
    </source>
</reference>